<keyword evidence="4" id="KW-0961">Cell wall biogenesis/degradation</keyword>
<name>A0AAV5RUZ0_MAUHU</name>
<keyword evidence="3 5" id="KW-0326">Glycosidase</keyword>
<evidence type="ECO:0000259" key="6">
    <source>
        <dbReference type="Pfam" id="PF00150"/>
    </source>
</evidence>
<dbReference type="AlphaFoldDB" id="A0AAV5RUZ0"/>
<gene>
    <name evidence="7" type="ORF">DAKH74_018610</name>
</gene>
<dbReference type="GO" id="GO:0046557">
    <property type="term" value="F:glucan endo-1,6-beta-glucosidase activity"/>
    <property type="evidence" value="ECO:0007669"/>
    <property type="project" value="TreeGrafter"/>
</dbReference>
<dbReference type="GO" id="GO:0009986">
    <property type="term" value="C:cell surface"/>
    <property type="evidence" value="ECO:0007669"/>
    <property type="project" value="TreeGrafter"/>
</dbReference>
<evidence type="ECO:0000256" key="2">
    <source>
        <dbReference type="ARBA" id="ARBA00022801"/>
    </source>
</evidence>
<comment type="similarity">
    <text evidence="1 5">Belongs to the glycosyl hydrolase 5 (cellulase A) family.</text>
</comment>
<dbReference type="InterPro" id="IPR017853">
    <property type="entry name" value="GH"/>
</dbReference>
<comment type="caution">
    <text evidence="7">The sequence shown here is derived from an EMBL/GenBank/DDBJ whole genome shotgun (WGS) entry which is preliminary data.</text>
</comment>
<dbReference type="GO" id="GO:0005576">
    <property type="term" value="C:extracellular region"/>
    <property type="evidence" value="ECO:0007669"/>
    <property type="project" value="TreeGrafter"/>
</dbReference>
<sequence length="490" mass="56564">MTFFRAIKNKFEHNQTPNFDSTEEVTINMDKRAIYRNRTNYGVNIGSLFVLESWIYDDIFNEVGGGNTELDAVSNCQAKLNTQETANKLRQHYESYLDKIDWNFLRDRANITSIRVPIGYWHVNNGGFLQGLPFEHLAGVYQNARPWDYLKQLINVAGQNNISVLIDLHGLPGGANDQAHSGAINNPPKFFKTPAYVNKVCDEILPFITRDICSPFENIAGLQIVNETYFDNNANDIKAYYSRAISSISNIDNTLAVVISDGWWSEQWSNWLAENKLESNAVIDTHVYRCFSNEDKGKDAGTIINQLPGSVNLPKDKADFTVGEFSCVLDEETWKRTQGDRNVHISNFGVMQTTIFPKVASFGWYFWTLQFKYGDGGEWGFVPMVSKNNLILRSRNVVPIDQNRVNQIINDHIEYWKGKGNKFEHWRFEDAIRQAVNDIASFNQFNNSRLGRWRSWTLRRRAEYIKAKGDSEFMWEWDQGYQKGLDEFNH</sequence>
<dbReference type="Gene3D" id="3.20.20.80">
    <property type="entry name" value="Glycosidases"/>
    <property type="match status" value="1"/>
</dbReference>
<dbReference type="GO" id="GO:0071555">
    <property type="term" value="P:cell wall organization"/>
    <property type="evidence" value="ECO:0007669"/>
    <property type="project" value="UniProtKB-KW"/>
</dbReference>
<evidence type="ECO:0000256" key="1">
    <source>
        <dbReference type="ARBA" id="ARBA00005641"/>
    </source>
</evidence>
<organism evidence="7 8">
    <name type="scientific">Maudiozyma humilis</name>
    <name type="common">Sour dough yeast</name>
    <name type="synonym">Kazachstania humilis</name>
    <dbReference type="NCBI Taxonomy" id="51915"/>
    <lineage>
        <taxon>Eukaryota</taxon>
        <taxon>Fungi</taxon>
        <taxon>Dikarya</taxon>
        <taxon>Ascomycota</taxon>
        <taxon>Saccharomycotina</taxon>
        <taxon>Saccharomycetes</taxon>
        <taxon>Saccharomycetales</taxon>
        <taxon>Saccharomycetaceae</taxon>
        <taxon>Maudiozyma</taxon>
    </lineage>
</organism>
<accession>A0AAV5RUZ0</accession>
<evidence type="ECO:0000313" key="8">
    <source>
        <dbReference type="Proteomes" id="UP001377567"/>
    </source>
</evidence>
<dbReference type="InterPro" id="IPR001547">
    <property type="entry name" value="Glyco_hydro_5"/>
</dbReference>
<dbReference type="SUPFAM" id="SSF51445">
    <property type="entry name" value="(Trans)glycosidases"/>
    <property type="match status" value="1"/>
</dbReference>
<keyword evidence="2 5" id="KW-0378">Hydrolase</keyword>
<dbReference type="Pfam" id="PF00150">
    <property type="entry name" value="Cellulase"/>
    <property type="match status" value="1"/>
</dbReference>
<evidence type="ECO:0000313" key="7">
    <source>
        <dbReference type="EMBL" id="GMM55245.1"/>
    </source>
</evidence>
<dbReference type="InterPro" id="IPR050386">
    <property type="entry name" value="Glycosyl_hydrolase_5"/>
</dbReference>
<reference evidence="7 8" key="1">
    <citation type="journal article" date="2023" name="Elife">
        <title>Identification of key yeast species and microbe-microbe interactions impacting larval growth of Drosophila in the wild.</title>
        <authorList>
            <person name="Mure A."/>
            <person name="Sugiura Y."/>
            <person name="Maeda R."/>
            <person name="Honda K."/>
            <person name="Sakurai N."/>
            <person name="Takahashi Y."/>
            <person name="Watada M."/>
            <person name="Katoh T."/>
            <person name="Gotoh A."/>
            <person name="Gotoh Y."/>
            <person name="Taniguchi I."/>
            <person name="Nakamura K."/>
            <person name="Hayashi T."/>
            <person name="Katayama T."/>
            <person name="Uemura T."/>
            <person name="Hattori Y."/>
        </authorList>
    </citation>
    <scope>NUCLEOTIDE SEQUENCE [LARGE SCALE GENOMIC DNA]</scope>
    <source>
        <strain evidence="7 8">KH-74</strain>
    </source>
</reference>
<proteinExistence type="inferred from homology"/>
<keyword evidence="8" id="KW-1185">Reference proteome</keyword>
<dbReference type="GO" id="GO:0005737">
    <property type="term" value="C:cytoplasm"/>
    <property type="evidence" value="ECO:0007669"/>
    <property type="project" value="UniProtKB-ARBA"/>
</dbReference>
<dbReference type="EMBL" id="BTGD01000005">
    <property type="protein sequence ID" value="GMM55245.1"/>
    <property type="molecule type" value="Genomic_DNA"/>
</dbReference>
<feature type="domain" description="Glycoside hydrolase family 5" evidence="6">
    <location>
        <begin position="98"/>
        <end position="298"/>
    </location>
</feature>
<dbReference type="PANTHER" id="PTHR31297">
    <property type="entry name" value="GLUCAN ENDO-1,6-BETA-GLUCOSIDASE B"/>
    <property type="match status" value="1"/>
</dbReference>
<dbReference type="FunFam" id="3.20.20.80:FF:000100">
    <property type="entry name" value="Glycoside hydrolase superfamily"/>
    <property type="match status" value="1"/>
</dbReference>
<dbReference type="GO" id="GO:0009251">
    <property type="term" value="P:glucan catabolic process"/>
    <property type="evidence" value="ECO:0007669"/>
    <property type="project" value="TreeGrafter"/>
</dbReference>
<dbReference type="Proteomes" id="UP001377567">
    <property type="component" value="Unassembled WGS sequence"/>
</dbReference>
<evidence type="ECO:0000256" key="3">
    <source>
        <dbReference type="ARBA" id="ARBA00023295"/>
    </source>
</evidence>
<evidence type="ECO:0000256" key="5">
    <source>
        <dbReference type="RuleBase" id="RU361153"/>
    </source>
</evidence>
<protein>
    <submittedName>
        <fullName evidence="7">17-beta-hydroxysteroid dehydrogenase-like protein</fullName>
    </submittedName>
</protein>
<dbReference type="PANTHER" id="PTHR31297:SF43">
    <property type="entry name" value="GLUCAN 1,3-BETA-GLUCOSIDASE 3"/>
    <property type="match status" value="1"/>
</dbReference>
<evidence type="ECO:0000256" key="4">
    <source>
        <dbReference type="ARBA" id="ARBA00023316"/>
    </source>
</evidence>